<accession>A0A507C9I0</accession>
<protein>
    <submittedName>
        <fullName evidence="9">Uncharacterized protein</fullName>
    </submittedName>
</protein>
<evidence type="ECO:0000313" key="10">
    <source>
        <dbReference type="Proteomes" id="UP000319731"/>
    </source>
</evidence>
<dbReference type="Gene3D" id="1.10.150.50">
    <property type="entry name" value="Transcription Factor, Ets-1"/>
    <property type="match status" value="1"/>
</dbReference>
<feature type="compositionally biased region" description="Polar residues" evidence="6">
    <location>
        <begin position="229"/>
        <end position="247"/>
    </location>
</feature>
<feature type="region of interest" description="Disordered" evidence="6">
    <location>
        <begin position="211"/>
        <end position="314"/>
    </location>
</feature>
<feature type="region of interest" description="Disordered" evidence="6">
    <location>
        <begin position="1"/>
        <end position="45"/>
    </location>
</feature>
<dbReference type="GeneID" id="42004319"/>
<dbReference type="PANTHER" id="PTHR12547:SF18">
    <property type="entry name" value="PROTEIN TIS11"/>
    <property type="match status" value="1"/>
</dbReference>
<evidence type="ECO:0000256" key="6">
    <source>
        <dbReference type="SAM" id="MobiDB-lite"/>
    </source>
</evidence>
<dbReference type="InterPro" id="IPR001660">
    <property type="entry name" value="SAM"/>
</dbReference>
<evidence type="ECO:0000259" key="8">
    <source>
        <dbReference type="PROSITE" id="PS50105"/>
    </source>
</evidence>
<dbReference type="EMBL" id="QEAO01000015">
    <property type="protein sequence ID" value="TPX34165.1"/>
    <property type="molecule type" value="Genomic_DNA"/>
</dbReference>
<dbReference type="InterPro" id="IPR013761">
    <property type="entry name" value="SAM/pointed_sf"/>
</dbReference>
<dbReference type="SUPFAM" id="SSF47769">
    <property type="entry name" value="SAM/Pointed domain"/>
    <property type="match status" value="1"/>
</dbReference>
<dbReference type="Proteomes" id="UP000319731">
    <property type="component" value="Unassembled WGS sequence"/>
</dbReference>
<feature type="zinc finger region" description="C3H1-type" evidence="5">
    <location>
        <begin position="183"/>
        <end position="211"/>
    </location>
</feature>
<dbReference type="SMART" id="SM00454">
    <property type="entry name" value="SAM"/>
    <property type="match status" value="1"/>
</dbReference>
<evidence type="ECO:0000256" key="1">
    <source>
        <dbReference type="ARBA" id="ARBA00022723"/>
    </source>
</evidence>
<feature type="domain" description="SAM" evidence="8">
    <location>
        <begin position="447"/>
        <end position="491"/>
    </location>
</feature>
<evidence type="ECO:0000256" key="5">
    <source>
        <dbReference type="PROSITE-ProRule" id="PRU00723"/>
    </source>
</evidence>
<feature type="compositionally biased region" description="Pro residues" evidence="6">
    <location>
        <begin position="250"/>
        <end position="260"/>
    </location>
</feature>
<gene>
    <name evidence="9" type="ORF">SmJEL517_g03094</name>
</gene>
<feature type="domain" description="C3H1-type" evidence="7">
    <location>
        <begin position="358"/>
        <end position="386"/>
    </location>
</feature>
<dbReference type="SUPFAM" id="SSF90229">
    <property type="entry name" value="CCCH zinc finger"/>
    <property type="match status" value="3"/>
</dbReference>
<dbReference type="AlphaFoldDB" id="A0A507C9I0"/>
<feature type="zinc finger region" description="C3H1-type" evidence="5">
    <location>
        <begin position="320"/>
        <end position="348"/>
    </location>
</feature>
<dbReference type="InterPro" id="IPR000571">
    <property type="entry name" value="Znf_CCCH"/>
</dbReference>
<evidence type="ECO:0000313" key="9">
    <source>
        <dbReference type="EMBL" id="TPX34165.1"/>
    </source>
</evidence>
<dbReference type="STRING" id="1806994.A0A507C9I0"/>
<evidence type="ECO:0000256" key="4">
    <source>
        <dbReference type="ARBA" id="ARBA00022833"/>
    </source>
</evidence>
<feature type="region of interest" description="Disordered" evidence="6">
    <location>
        <begin position="61"/>
        <end position="82"/>
    </location>
</feature>
<dbReference type="Gene3D" id="3.30.1370.210">
    <property type="match status" value="1"/>
</dbReference>
<dbReference type="Pfam" id="PF00642">
    <property type="entry name" value="zf-CCCH"/>
    <property type="match status" value="1"/>
</dbReference>
<feature type="domain" description="C3H1-type" evidence="7">
    <location>
        <begin position="183"/>
        <end position="211"/>
    </location>
</feature>
<organism evidence="9 10">
    <name type="scientific">Synchytrium microbalum</name>
    <dbReference type="NCBI Taxonomy" id="1806994"/>
    <lineage>
        <taxon>Eukaryota</taxon>
        <taxon>Fungi</taxon>
        <taxon>Fungi incertae sedis</taxon>
        <taxon>Chytridiomycota</taxon>
        <taxon>Chytridiomycota incertae sedis</taxon>
        <taxon>Chytridiomycetes</taxon>
        <taxon>Synchytriales</taxon>
        <taxon>Synchytriaceae</taxon>
        <taxon>Synchytrium</taxon>
    </lineage>
</organism>
<dbReference type="Pfam" id="PF00536">
    <property type="entry name" value="SAM_1"/>
    <property type="match status" value="1"/>
</dbReference>
<reference evidence="9 10" key="1">
    <citation type="journal article" date="2019" name="Sci. Rep.">
        <title>Comparative genomics of chytrid fungi reveal insights into the obligate biotrophic and pathogenic lifestyle of Synchytrium endobioticum.</title>
        <authorList>
            <person name="van de Vossenberg B.T.L.H."/>
            <person name="Warris S."/>
            <person name="Nguyen H.D.T."/>
            <person name="van Gent-Pelzer M.P.E."/>
            <person name="Joly D.L."/>
            <person name="van de Geest H.C."/>
            <person name="Bonants P.J.M."/>
            <person name="Smith D.S."/>
            <person name="Levesque C.A."/>
            <person name="van der Lee T.A.J."/>
        </authorList>
    </citation>
    <scope>NUCLEOTIDE SEQUENCE [LARGE SCALE GENOMIC DNA]</scope>
    <source>
        <strain evidence="9 10">JEL517</strain>
    </source>
</reference>
<proteinExistence type="predicted"/>
<feature type="zinc finger region" description="C3H1-type" evidence="5">
    <location>
        <begin position="358"/>
        <end position="386"/>
    </location>
</feature>
<dbReference type="PROSITE" id="PS50103">
    <property type="entry name" value="ZF_C3H1"/>
    <property type="match status" value="4"/>
</dbReference>
<sequence>MPRQLSHNHYANNNNMHPHHHHSSHHSSSNSSVHSASPTPMDEPARMASPFVVQHRFADPQSAPPYEYEGDDSEGVPNGTNVHSQKLKTHYEELSESPTPPSIAIHYKTRWCRSIRENGFCKYGDACSFAHAESELRAFGGKDSIFGRQFADLDDQAVQAFLEKKRLKRGMMDADRDITSHPLYKTRMCSKIDRAEGCDLGDACRYAHSTSELRPLPPSSMMGDDHRQTNSSPWYGHSSVPSPISNGSPPLAPHPNPSMPPSLLNGSLLSSPVLLSSSSSSAFPTPPRSVQQLSSSASNSSSGNSSSSSRMHPDVYHPATYKTQLCPDHDTVTGCPLGKRCMLAHGIKDLRRDPTVVQYSGKKCTEYTMNGSCIRGDLCGMAHGDNERTYHPDNYKTKICMRGVDCEKWRYGTCPYIHKEDSYLDNPKHLSSVSAVASTPPTTPPPVGQSSVKAILRTLGLEKYESVFTENEIDAEAFSLLNKDALKDLGIPYGPSLKILNYVRGVGINPQDVQQSSASSLGLIGLGGPLSAPLPTLSHSASTLSLNGLSSLSGPVGQARDSSSLRASLSSSNLLALSDSIWSPTSLHSDVGVGRGGDSVNTLKGIEAGIAGLNL</sequence>
<evidence type="ECO:0000259" key="7">
    <source>
        <dbReference type="PROSITE" id="PS50103"/>
    </source>
</evidence>
<dbReference type="InterPro" id="IPR045877">
    <property type="entry name" value="ZFP36-like"/>
</dbReference>
<feature type="domain" description="C3H1-type" evidence="7">
    <location>
        <begin position="107"/>
        <end position="134"/>
    </location>
</feature>
<feature type="compositionally biased region" description="Low complexity" evidence="6">
    <location>
        <begin position="294"/>
        <end position="309"/>
    </location>
</feature>
<feature type="compositionally biased region" description="Low complexity" evidence="6">
    <location>
        <begin position="7"/>
        <end position="16"/>
    </location>
</feature>
<feature type="compositionally biased region" description="Low complexity" evidence="6">
    <location>
        <begin position="261"/>
        <end position="283"/>
    </location>
</feature>
<evidence type="ECO:0000256" key="3">
    <source>
        <dbReference type="ARBA" id="ARBA00022771"/>
    </source>
</evidence>
<name>A0A507C9I0_9FUNG</name>
<keyword evidence="1 5" id="KW-0479">Metal-binding</keyword>
<feature type="zinc finger region" description="C3H1-type" evidence="5">
    <location>
        <begin position="107"/>
        <end position="134"/>
    </location>
</feature>
<dbReference type="PANTHER" id="PTHR12547">
    <property type="entry name" value="CCCH ZINC FINGER/TIS11-RELATED"/>
    <property type="match status" value="1"/>
</dbReference>
<dbReference type="InterPro" id="IPR036855">
    <property type="entry name" value="Znf_CCCH_sf"/>
</dbReference>
<dbReference type="RefSeq" id="XP_031024962.1">
    <property type="nucleotide sequence ID" value="XM_031169022.1"/>
</dbReference>
<comment type="caution">
    <text evidence="9">The sequence shown here is derived from an EMBL/GenBank/DDBJ whole genome shotgun (WGS) entry which is preliminary data.</text>
</comment>
<feature type="domain" description="C3H1-type" evidence="7">
    <location>
        <begin position="320"/>
        <end position="348"/>
    </location>
</feature>
<dbReference type="OrthoDB" id="410307at2759"/>
<dbReference type="SMART" id="SM00356">
    <property type="entry name" value="ZnF_C3H1"/>
    <property type="match status" value="5"/>
</dbReference>
<dbReference type="GO" id="GO:0008270">
    <property type="term" value="F:zinc ion binding"/>
    <property type="evidence" value="ECO:0007669"/>
    <property type="project" value="UniProtKB-KW"/>
</dbReference>
<dbReference type="GO" id="GO:0003729">
    <property type="term" value="F:mRNA binding"/>
    <property type="evidence" value="ECO:0007669"/>
    <property type="project" value="InterPro"/>
</dbReference>
<dbReference type="Gene3D" id="4.10.1000.10">
    <property type="entry name" value="Zinc finger, CCCH-type"/>
    <property type="match status" value="3"/>
</dbReference>
<keyword evidence="2" id="KW-0677">Repeat</keyword>
<evidence type="ECO:0000256" key="2">
    <source>
        <dbReference type="ARBA" id="ARBA00022737"/>
    </source>
</evidence>
<keyword evidence="10" id="KW-1185">Reference proteome</keyword>
<feature type="compositionally biased region" description="Low complexity" evidence="6">
    <location>
        <begin position="26"/>
        <end position="37"/>
    </location>
</feature>
<dbReference type="PROSITE" id="PS50105">
    <property type="entry name" value="SAM_DOMAIN"/>
    <property type="match status" value="1"/>
</dbReference>
<keyword evidence="3 5" id="KW-0863">Zinc-finger</keyword>
<keyword evidence="4 5" id="KW-0862">Zinc</keyword>